<dbReference type="EMBL" id="JACRTD010000004">
    <property type="protein sequence ID" value="MBC8585155.1"/>
    <property type="molecule type" value="Genomic_DNA"/>
</dbReference>
<dbReference type="GO" id="GO:0003700">
    <property type="term" value="F:DNA-binding transcription factor activity"/>
    <property type="evidence" value="ECO:0007669"/>
    <property type="project" value="InterPro"/>
</dbReference>
<evidence type="ECO:0000256" key="1">
    <source>
        <dbReference type="ARBA" id="ARBA00023015"/>
    </source>
</evidence>
<evidence type="ECO:0000256" key="2">
    <source>
        <dbReference type="ARBA" id="ARBA00023125"/>
    </source>
</evidence>
<dbReference type="Pfam" id="PF00392">
    <property type="entry name" value="GntR"/>
    <property type="match status" value="1"/>
</dbReference>
<evidence type="ECO:0000256" key="3">
    <source>
        <dbReference type="ARBA" id="ARBA00023163"/>
    </source>
</evidence>
<dbReference type="AlphaFoldDB" id="A0A926EMM9"/>
<dbReference type="SMART" id="SM00866">
    <property type="entry name" value="UTRA"/>
    <property type="match status" value="1"/>
</dbReference>
<dbReference type="InterPro" id="IPR028978">
    <property type="entry name" value="Chorismate_lyase_/UTRA_dom_sf"/>
</dbReference>
<dbReference type="PANTHER" id="PTHR44846">
    <property type="entry name" value="MANNOSYL-D-GLYCERATE TRANSPORT/METABOLISM SYSTEM REPRESSOR MNGR-RELATED"/>
    <property type="match status" value="1"/>
</dbReference>
<keyword evidence="3" id="KW-0804">Transcription</keyword>
<keyword evidence="1" id="KW-0805">Transcription regulation</keyword>
<dbReference type="GO" id="GO:0003677">
    <property type="term" value="F:DNA binding"/>
    <property type="evidence" value="ECO:0007669"/>
    <property type="project" value="UniProtKB-KW"/>
</dbReference>
<feature type="domain" description="HTH gntR-type" evidence="4">
    <location>
        <begin position="1"/>
        <end position="38"/>
    </location>
</feature>
<organism evidence="5 6">
    <name type="scientific">Youxingia wuxianensis</name>
    <dbReference type="NCBI Taxonomy" id="2763678"/>
    <lineage>
        <taxon>Bacteria</taxon>
        <taxon>Bacillati</taxon>
        <taxon>Bacillota</taxon>
        <taxon>Clostridia</taxon>
        <taxon>Eubacteriales</taxon>
        <taxon>Oscillospiraceae</taxon>
        <taxon>Youxingia</taxon>
    </lineage>
</organism>
<evidence type="ECO:0000313" key="6">
    <source>
        <dbReference type="Proteomes" id="UP000623678"/>
    </source>
</evidence>
<accession>A0A926EMM9</accession>
<proteinExistence type="predicted"/>
<evidence type="ECO:0000259" key="4">
    <source>
        <dbReference type="PROSITE" id="PS50949"/>
    </source>
</evidence>
<protein>
    <submittedName>
        <fullName evidence="5">GntR family transcriptional regulator</fullName>
    </submittedName>
</protein>
<dbReference type="InterPro" id="IPR050679">
    <property type="entry name" value="Bact_HTH_transcr_reg"/>
</dbReference>
<dbReference type="Gene3D" id="1.10.10.10">
    <property type="entry name" value="Winged helix-like DNA-binding domain superfamily/Winged helix DNA-binding domain"/>
    <property type="match status" value="1"/>
</dbReference>
<comment type="caution">
    <text evidence="5">The sequence shown here is derived from an EMBL/GenBank/DDBJ whole genome shotgun (WGS) entry which is preliminary data.</text>
</comment>
<dbReference type="Pfam" id="PF07702">
    <property type="entry name" value="UTRA"/>
    <property type="match status" value="1"/>
</dbReference>
<dbReference type="PROSITE" id="PS50949">
    <property type="entry name" value="HTH_GNTR"/>
    <property type="match status" value="1"/>
</dbReference>
<dbReference type="Proteomes" id="UP000623678">
    <property type="component" value="Unassembled WGS sequence"/>
</dbReference>
<dbReference type="InterPro" id="IPR011663">
    <property type="entry name" value="UTRA"/>
</dbReference>
<dbReference type="InterPro" id="IPR000524">
    <property type="entry name" value="Tscrpt_reg_HTH_GntR"/>
</dbReference>
<name>A0A926EMM9_9FIRM</name>
<dbReference type="Gene3D" id="3.40.1410.10">
    <property type="entry name" value="Chorismate lyase-like"/>
    <property type="match status" value="1"/>
</dbReference>
<dbReference type="InterPro" id="IPR036388">
    <property type="entry name" value="WH-like_DNA-bd_sf"/>
</dbReference>
<reference evidence="5" key="1">
    <citation type="submission" date="2020-08" db="EMBL/GenBank/DDBJ databases">
        <title>Genome public.</title>
        <authorList>
            <person name="Liu C."/>
            <person name="Sun Q."/>
        </authorList>
    </citation>
    <scope>NUCLEOTIDE SEQUENCE</scope>
    <source>
        <strain evidence="5">NSJ-64</strain>
    </source>
</reference>
<dbReference type="GO" id="GO:0045892">
    <property type="term" value="P:negative regulation of DNA-templated transcription"/>
    <property type="evidence" value="ECO:0007669"/>
    <property type="project" value="TreeGrafter"/>
</dbReference>
<sequence>MAEEFSVDRKTLRKAISVLVDEGILTRIHGKGTYINKRQVSYDLDIMDNFSQMLQRSGMKHECRLLYKEKRKAGFKYAKILQINEDDDVYRLVRLRYGDGEPLALQDTYIVYDIIEDIESIDFEMYSLYDVLNQHGIYASRMDETFSFIELSSPETKLLGVPEGSISFMTEDTTYDQNGKIVEYTKGLTNNNKLDISMTLKK</sequence>
<gene>
    <name evidence="5" type="ORF">H8705_06115</name>
</gene>
<evidence type="ECO:0000313" key="5">
    <source>
        <dbReference type="EMBL" id="MBC8585155.1"/>
    </source>
</evidence>
<keyword evidence="6" id="KW-1185">Reference proteome</keyword>
<dbReference type="PANTHER" id="PTHR44846:SF1">
    <property type="entry name" value="MANNOSYL-D-GLYCERATE TRANSPORT_METABOLISM SYSTEM REPRESSOR MNGR-RELATED"/>
    <property type="match status" value="1"/>
</dbReference>
<dbReference type="SUPFAM" id="SSF64288">
    <property type="entry name" value="Chorismate lyase-like"/>
    <property type="match status" value="1"/>
</dbReference>
<keyword evidence="2" id="KW-0238">DNA-binding</keyword>